<dbReference type="EMBL" id="JACGXN010000016">
    <property type="protein sequence ID" value="MBA8881751.1"/>
    <property type="molecule type" value="Genomic_DNA"/>
</dbReference>
<evidence type="ECO:0000313" key="1">
    <source>
        <dbReference type="EMBL" id="MBA8881751.1"/>
    </source>
</evidence>
<protein>
    <submittedName>
        <fullName evidence="1">Uncharacterized protein</fullName>
    </submittedName>
</protein>
<dbReference type="AlphaFoldDB" id="A0A839ENU2"/>
<gene>
    <name evidence="1" type="ORF">FHW16_005496</name>
</gene>
<comment type="caution">
    <text evidence="1">The sequence shown here is derived from an EMBL/GenBank/DDBJ whole genome shotgun (WGS) entry which is preliminary data.</text>
</comment>
<dbReference type="RefSeq" id="WP_182552296.1">
    <property type="nucleotide sequence ID" value="NZ_JACGXN010000016.1"/>
</dbReference>
<reference evidence="1 2" key="1">
    <citation type="submission" date="2020-07" db="EMBL/GenBank/DDBJ databases">
        <title>Genomic Encyclopedia of Type Strains, Phase IV (KMG-V): Genome sequencing to study the core and pangenomes of soil and plant-associated prokaryotes.</title>
        <authorList>
            <person name="Whitman W."/>
        </authorList>
    </citation>
    <scope>NUCLEOTIDE SEQUENCE [LARGE SCALE GENOMIC DNA]</scope>
    <source>
        <strain evidence="1 2">AN3</strain>
    </source>
</reference>
<name>A0A839ENU2_9HYPH</name>
<keyword evidence="2" id="KW-1185">Reference proteome</keyword>
<organism evidence="1 2">
    <name type="scientific">Phyllobacterium myrsinacearum</name>
    <dbReference type="NCBI Taxonomy" id="28101"/>
    <lineage>
        <taxon>Bacteria</taxon>
        <taxon>Pseudomonadati</taxon>
        <taxon>Pseudomonadota</taxon>
        <taxon>Alphaproteobacteria</taxon>
        <taxon>Hyphomicrobiales</taxon>
        <taxon>Phyllobacteriaceae</taxon>
        <taxon>Phyllobacterium</taxon>
    </lineage>
</organism>
<accession>A0A839ENU2</accession>
<sequence length="161" mass="16960">MTLPSSGAMHAWIINGELGRAGNAYFHMGDGATRALAGVPSGGYGMNSFFGKSVYRVATITCGTDTVGGYGYSSEGIQMGSMNQQPDPSRTITQAGYSVAGQIVIVFVGNHVAWANSVNVIIDGVARSKNGATYDSYDRTSIVLPGFYGWLNGEQHTLTFS</sequence>
<proteinExistence type="predicted"/>
<dbReference type="Proteomes" id="UP000549052">
    <property type="component" value="Unassembled WGS sequence"/>
</dbReference>
<evidence type="ECO:0000313" key="2">
    <source>
        <dbReference type="Proteomes" id="UP000549052"/>
    </source>
</evidence>